<keyword evidence="3" id="KW-1003">Cell membrane</keyword>
<dbReference type="SMART" id="SM00304">
    <property type="entry name" value="HAMP"/>
    <property type="match status" value="1"/>
</dbReference>
<comment type="subcellular location">
    <subcellularLocation>
        <location evidence="1">Cell membrane</location>
        <topology evidence="1">Multi-pass membrane protein</topology>
    </subcellularLocation>
</comment>
<dbReference type="Pfam" id="PF00672">
    <property type="entry name" value="HAMP"/>
    <property type="match status" value="1"/>
</dbReference>
<feature type="transmembrane region" description="Helical" evidence="7">
    <location>
        <begin position="57"/>
        <end position="79"/>
    </location>
</feature>
<sequence>MTIQEYLRWLRGTSWPLYAALVLLANVVGALAVGAFLRFLLPLEERDDLTDFSSSVVVLYAVYFVAAVVVGIGCTVFLFQSVLRWQRHPDRFDPIMIRHLVLRIPAFQAFLGAALWLIGVVIFTAVAATRSASLAVSVCVTALLGGALVTMLTYFIAERRVRPIAVTALTANADRTFLEPSISGRIRQVWVTTTAIPVVGIVLLAVGARQGFFSSDAVSLMPAVVALAVTSLVTGWAGATLLSMSIADPIDELHDAILRVRRGETDTDVSIYDGSEIGVLQAGFNEVMRGLRDRQRVRDVFGQYVGIEVARQAMEENPVLGGEDRLVAVLFVDVIGSTTFAVNHPPEDVVETLNQYFDRVVEIVHKHRGIINKFEGDAALAVFGAPLPLDDIAGHALATARELRAELRGLRLQSGIGVAAGHVVAGHIGARDRFEYTVIGDAVNQAARLTDLAKDTPGRVLTSAATLRRANEVEQARWTVLKSVELRGRKEMTQLARPIRPTLADRSEG</sequence>
<evidence type="ECO:0000256" key="7">
    <source>
        <dbReference type="SAM" id="Phobius"/>
    </source>
</evidence>
<feature type="transmembrane region" description="Helical" evidence="7">
    <location>
        <begin position="220"/>
        <end position="242"/>
    </location>
</feature>
<dbReference type="PANTHER" id="PTHR43081:SF17">
    <property type="entry name" value="BLL5647 PROTEIN"/>
    <property type="match status" value="1"/>
</dbReference>
<dbReference type="InterPro" id="IPR029787">
    <property type="entry name" value="Nucleotide_cyclase"/>
</dbReference>
<dbReference type="GO" id="GO:0006171">
    <property type="term" value="P:cAMP biosynthetic process"/>
    <property type="evidence" value="ECO:0007669"/>
    <property type="project" value="TreeGrafter"/>
</dbReference>
<evidence type="ECO:0000256" key="2">
    <source>
        <dbReference type="ARBA" id="ARBA00005381"/>
    </source>
</evidence>
<name>A0A2W5SPW9_9CORY</name>
<dbReference type="Pfam" id="PF00211">
    <property type="entry name" value="Guanylate_cyc"/>
    <property type="match status" value="1"/>
</dbReference>
<evidence type="ECO:0000256" key="6">
    <source>
        <dbReference type="ARBA" id="ARBA00023136"/>
    </source>
</evidence>
<dbReference type="InterPro" id="IPR003660">
    <property type="entry name" value="HAMP_dom"/>
</dbReference>
<dbReference type="SUPFAM" id="SSF158472">
    <property type="entry name" value="HAMP domain-like"/>
    <property type="match status" value="1"/>
</dbReference>
<dbReference type="Gene3D" id="6.10.340.10">
    <property type="match status" value="1"/>
</dbReference>
<evidence type="ECO:0000256" key="3">
    <source>
        <dbReference type="ARBA" id="ARBA00022475"/>
    </source>
</evidence>
<evidence type="ECO:0000313" key="10">
    <source>
        <dbReference type="EMBL" id="PZR04690.1"/>
    </source>
</evidence>
<evidence type="ECO:0000256" key="5">
    <source>
        <dbReference type="ARBA" id="ARBA00022989"/>
    </source>
</evidence>
<feature type="domain" description="HAMP" evidence="9">
    <location>
        <begin position="244"/>
        <end position="296"/>
    </location>
</feature>
<dbReference type="PROSITE" id="PS50125">
    <property type="entry name" value="GUANYLATE_CYCLASE_2"/>
    <property type="match status" value="1"/>
</dbReference>
<dbReference type="InterPro" id="IPR050697">
    <property type="entry name" value="Adenylyl/Guanylyl_Cyclase_3/4"/>
</dbReference>
<dbReference type="GO" id="GO:0035556">
    <property type="term" value="P:intracellular signal transduction"/>
    <property type="evidence" value="ECO:0007669"/>
    <property type="project" value="InterPro"/>
</dbReference>
<keyword evidence="4 7" id="KW-0812">Transmembrane</keyword>
<dbReference type="PROSITE" id="PS50885">
    <property type="entry name" value="HAMP"/>
    <property type="match status" value="1"/>
</dbReference>
<organism evidence="10 11">
    <name type="scientific">Corynebacterium kroppenstedtii</name>
    <dbReference type="NCBI Taxonomy" id="161879"/>
    <lineage>
        <taxon>Bacteria</taxon>
        <taxon>Bacillati</taxon>
        <taxon>Actinomycetota</taxon>
        <taxon>Actinomycetes</taxon>
        <taxon>Mycobacteriales</taxon>
        <taxon>Corynebacteriaceae</taxon>
        <taxon>Corynebacterium</taxon>
    </lineage>
</organism>
<dbReference type="SMART" id="SM00044">
    <property type="entry name" value="CYCc"/>
    <property type="match status" value="1"/>
</dbReference>
<reference evidence="10 11" key="1">
    <citation type="submission" date="2017-08" db="EMBL/GenBank/DDBJ databases">
        <title>Infants hospitalized years apart are colonized by the same room-sourced microbial strains.</title>
        <authorList>
            <person name="Brooks B."/>
            <person name="Olm M.R."/>
            <person name="Firek B.A."/>
            <person name="Baker R."/>
            <person name="Thomas B.C."/>
            <person name="Morowitz M.J."/>
            <person name="Banfield J.F."/>
        </authorList>
    </citation>
    <scope>NUCLEOTIDE SEQUENCE [LARGE SCALE GENOMIC DNA]</scope>
    <source>
        <strain evidence="10">S2_003_000_R1_3</strain>
    </source>
</reference>
<keyword evidence="5 7" id="KW-1133">Transmembrane helix</keyword>
<evidence type="ECO:0000256" key="4">
    <source>
        <dbReference type="ARBA" id="ARBA00022692"/>
    </source>
</evidence>
<comment type="similarity">
    <text evidence="2">Belongs to the adenylyl cyclase class-3 family.</text>
</comment>
<dbReference type="Proteomes" id="UP000249432">
    <property type="component" value="Unassembled WGS sequence"/>
</dbReference>
<feature type="transmembrane region" description="Helical" evidence="7">
    <location>
        <begin position="134"/>
        <end position="157"/>
    </location>
</feature>
<dbReference type="RefSeq" id="WP_303734949.1">
    <property type="nucleotide sequence ID" value="NZ_CAKZHK010000014.1"/>
</dbReference>
<evidence type="ECO:0000259" key="8">
    <source>
        <dbReference type="PROSITE" id="PS50125"/>
    </source>
</evidence>
<dbReference type="PANTHER" id="PTHR43081">
    <property type="entry name" value="ADENYLATE CYCLASE, TERMINAL-DIFFERENTIATION SPECIFIC-RELATED"/>
    <property type="match status" value="1"/>
</dbReference>
<dbReference type="Gene3D" id="3.30.70.1230">
    <property type="entry name" value="Nucleotide cyclase"/>
    <property type="match status" value="1"/>
</dbReference>
<feature type="domain" description="Guanylate cyclase" evidence="8">
    <location>
        <begin position="328"/>
        <end position="450"/>
    </location>
</feature>
<feature type="transmembrane region" description="Helical" evidence="7">
    <location>
        <begin position="15"/>
        <end position="37"/>
    </location>
</feature>
<proteinExistence type="inferred from homology"/>
<feature type="transmembrane region" description="Helical" evidence="7">
    <location>
        <begin position="100"/>
        <end position="128"/>
    </location>
</feature>
<dbReference type="GO" id="GO:0004016">
    <property type="term" value="F:adenylate cyclase activity"/>
    <property type="evidence" value="ECO:0007669"/>
    <property type="project" value="UniProtKB-ARBA"/>
</dbReference>
<dbReference type="InterPro" id="IPR001054">
    <property type="entry name" value="A/G_cyclase"/>
</dbReference>
<comment type="caution">
    <text evidence="10">The sequence shown here is derived from an EMBL/GenBank/DDBJ whole genome shotgun (WGS) entry which is preliminary data.</text>
</comment>
<protein>
    <submittedName>
        <fullName evidence="10">Adenylate/guanylate cyclase domain-containing protein</fullName>
    </submittedName>
</protein>
<dbReference type="GO" id="GO:0005886">
    <property type="term" value="C:plasma membrane"/>
    <property type="evidence" value="ECO:0007669"/>
    <property type="project" value="UniProtKB-SubCell"/>
</dbReference>
<dbReference type="EMBL" id="QFRA01000014">
    <property type="protein sequence ID" value="PZR04690.1"/>
    <property type="molecule type" value="Genomic_DNA"/>
</dbReference>
<dbReference type="AlphaFoldDB" id="A0A2W5SPW9"/>
<evidence type="ECO:0000259" key="9">
    <source>
        <dbReference type="PROSITE" id="PS50885"/>
    </source>
</evidence>
<gene>
    <name evidence="10" type="ORF">DI525_06540</name>
</gene>
<keyword evidence="6 7" id="KW-0472">Membrane</keyword>
<dbReference type="CDD" id="cd07302">
    <property type="entry name" value="CHD"/>
    <property type="match status" value="1"/>
</dbReference>
<feature type="transmembrane region" description="Helical" evidence="7">
    <location>
        <begin position="189"/>
        <end position="208"/>
    </location>
</feature>
<dbReference type="CDD" id="cd06225">
    <property type="entry name" value="HAMP"/>
    <property type="match status" value="1"/>
</dbReference>
<accession>A0A2W5SPW9</accession>
<dbReference type="SUPFAM" id="SSF55073">
    <property type="entry name" value="Nucleotide cyclase"/>
    <property type="match status" value="1"/>
</dbReference>
<evidence type="ECO:0000256" key="1">
    <source>
        <dbReference type="ARBA" id="ARBA00004651"/>
    </source>
</evidence>
<evidence type="ECO:0000313" key="11">
    <source>
        <dbReference type="Proteomes" id="UP000249432"/>
    </source>
</evidence>